<feature type="domain" description="DUF6598" evidence="7">
    <location>
        <begin position="523"/>
        <end position="767"/>
    </location>
</feature>
<keyword evidence="4 5" id="KW-0472">Membrane</keyword>
<keyword evidence="3 5" id="KW-1133">Transmembrane helix</keyword>
<accession>A0A803LNH0</accession>
<dbReference type="InterPro" id="IPR046533">
    <property type="entry name" value="DUF6598"/>
</dbReference>
<evidence type="ECO:0000256" key="3">
    <source>
        <dbReference type="ARBA" id="ARBA00022989"/>
    </source>
</evidence>
<feature type="chain" id="PRO_5031090612" description="DUF6598 domain-containing protein" evidence="6">
    <location>
        <begin position="28"/>
        <end position="787"/>
    </location>
</feature>
<keyword evidence="2 5" id="KW-0812">Transmembrane</keyword>
<feature type="transmembrane region" description="Helical" evidence="5">
    <location>
        <begin position="81"/>
        <end position="102"/>
    </location>
</feature>
<dbReference type="PANTHER" id="PTHR11040">
    <property type="entry name" value="ZINC/IRON TRANSPORTER"/>
    <property type="match status" value="1"/>
</dbReference>
<keyword evidence="6" id="KW-0732">Signal</keyword>
<feature type="transmembrane region" description="Helical" evidence="5">
    <location>
        <begin position="51"/>
        <end position="69"/>
    </location>
</feature>
<reference evidence="8" key="1">
    <citation type="journal article" date="2017" name="Nature">
        <title>The genome of Chenopodium quinoa.</title>
        <authorList>
            <person name="Jarvis D.E."/>
            <person name="Ho Y.S."/>
            <person name="Lightfoot D.J."/>
            <person name="Schmoeckel S.M."/>
            <person name="Li B."/>
            <person name="Borm T.J.A."/>
            <person name="Ohyanagi H."/>
            <person name="Mineta K."/>
            <person name="Michell C.T."/>
            <person name="Saber N."/>
            <person name="Kharbatia N.M."/>
            <person name="Rupper R.R."/>
            <person name="Sharp A.R."/>
            <person name="Dally N."/>
            <person name="Boughton B.A."/>
            <person name="Woo Y.H."/>
            <person name="Gao G."/>
            <person name="Schijlen E.G.W.M."/>
            <person name="Guo X."/>
            <person name="Momin A.A."/>
            <person name="Negrao S."/>
            <person name="Al-Babili S."/>
            <person name="Gehring C."/>
            <person name="Roessner U."/>
            <person name="Jung C."/>
            <person name="Murphy K."/>
            <person name="Arold S.T."/>
            <person name="Gojobori T."/>
            <person name="van der Linden C.G."/>
            <person name="van Loo E.N."/>
            <person name="Jellen E.N."/>
            <person name="Maughan P.J."/>
            <person name="Tester M."/>
        </authorList>
    </citation>
    <scope>NUCLEOTIDE SEQUENCE [LARGE SCALE GENOMIC DNA]</scope>
    <source>
        <strain evidence="8">cv. PI 614886</strain>
    </source>
</reference>
<evidence type="ECO:0000256" key="1">
    <source>
        <dbReference type="ARBA" id="ARBA00004141"/>
    </source>
</evidence>
<dbReference type="Pfam" id="PF20241">
    <property type="entry name" value="DUF6598"/>
    <property type="match status" value="2"/>
</dbReference>
<sequence length="787" mass="89497">MSKGKRSYYLFIYSLLILLFSASKVACDCTCDHEEITKDQKSDTLKYKLGAIFTILVASALGVSLPIVGKKIPALHPNSNLFFLIKSFAAGVILSTGFIHILPDAFDDLTNPCLKENPWGNYPFTGLFAMLGGIGSLAIDSFATGYYRRMVAMQEDKYARPLVSFVRQGLGPSFITEGWDSQGTQLFELLAVRVHMRPIKEVTAMSSLSHLEVYGRIVLIDELGNKFYLFKRRKSKAKSVFLHNDALDSTVILHNFDLESPRCLPSKFCLKFHLKDKHQNIVIVKDCKLIDCTQGVTYDRIHTFCFRREQKSEQDSHCLPSVSVDYAIFRCALLACVSIELVDTATRIEGRNNTTDESDFVPAKVFGRITSTTETSDMTCIRRLLFDETDKLFFEASNKLSTFSVPSYSLLEIQVNVEVEGERFCDTVKFKPYSCFGGPYCVNIHGKSCRIRVFAHFGHARDILSEYPMYEYYDGKRMSNERSEDKRINRKRSRGLTIQKANQFRGRGWVLVYVSESKDWIEMMEIFSISIFSYGVDGLRSGVKGKILVSDEYQEFIIFDGCKESDILHSHETSLKLKGSPRCYTGEDLSIILRLEDGKGRNICSGSAWYNFTNVGLFLNTRICSIVCGIHGFAALHYTIFSDAIQAKLRFTLMASGSSCGNYKVYGRINTRYSNFRYLTHYEKKYYESSLFEKGESEVEEVTLGEIPLSKSVVAVPLNASLIVLANLCVLCDGGRLETLEYKQTFEPEKPKSMYDEFQGSNYCLRVYVDWTRFPPYDPRYCSFIDT</sequence>
<proteinExistence type="predicted"/>
<dbReference type="GO" id="GO:0005385">
    <property type="term" value="F:zinc ion transmembrane transporter activity"/>
    <property type="evidence" value="ECO:0007669"/>
    <property type="project" value="TreeGrafter"/>
</dbReference>
<evidence type="ECO:0000259" key="7">
    <source>
        <dbReference type="Pfam" id="PF20241"/>
    </source>
</evidence>
<evidence type="ECO:0000256" key="2">
    <source>
        <dbReference type="ARBA" id="ARBA00022692"/>
    </source>
</evidence>
<evidence type="ECO:0000313" key="9">
    <source>
        <dbReference type="Proteomes" id="UP000596660"/>
    </source>
</evidence>
<dbReference type="Gramene" id="AUR62016499-RA">
    <property type="protein sequence ID" value="AUR62016499-RA:cds"/>
    <property type="gene ID" value="AUR62016499"/>
</dbReference>
<dbReference type="OMA" id="WIEMMEI"/>
<evidence type="ECO:0000313" key="8">
    <source>
        <dbReference type="EnsemblPlants" id="AUR62016499-RA:cds"/>
    </source>
</evidence>
<feature type="domain" description="DUF6598" evidence="7">
    <location>
        <begin position="205"/>
        <end position="453"/>
    </location>
</feature>
<evidence type="ECO:0000256" key="6">
    <source>
        <dbReference type="SAM" id="SignalP"/>
    </source>
</evidence>
<dbReference type="PANTHER" id="PTHR11040:SF35">
    <property type="entry name" value="ZINC TRANSPORTER 5"/>
    <property type="match status" value="1"/>
</dbReference>
<name>A0A803LNH0_CHEQI</name>
<dbReference type="EnsemblPlants" id="AUR62016499-RA">
    <property type="protein sequence ID" value="AUR62016499-RA:cds"/>
    <property type="gene ID" value="AUR62016499"/>
</dbReference>
<feature type="transmembrane region" description="Helical" evidence="5">
    <location>
        <begin position="122"/>
        <end position="147"/>
    </location>
</feature>
<evidence type="ECO:0000256" key="5">
    <source>
        <dbReference type="SAM" id="Phobius"/>
    </source>
</evidence>
<organism evidence="8 9">
    <name type="scientific">Chenopodium quinoa</name>
    <name type="common">Quinoa</name>
    <dbReference type="NCBI Taxonomy" id="63459"/>
    <lineage>
        <taxon>Eukaryota</taxon>
        <taxon>Viridiplantae</taxon>
        <taxon>Streptophyta</taxon>
        <taxon>Embryophyta</taxon>
        <taxon>Tracheophyta</taxon>
        <taxon>Spermatophyta</taxon>
        <taxon>Magnoliopsida</taxon>
        <taxon>eudicotyledons</taxon>
        <taxon>Gunneridae</taxon>
        <taxon>Pentapetalae</taxon>
        <taxon>Caryophyllales</taxon>
        <taxon>Chenopodiaceae</taxon>
        <taxon>Chenopodioideae</taxon>
        <taxon>Atripliceae</taxon>
        <taxon>Chenopodium</taxon>
    </lineage>
</organism>
<protein>
    <recommendedName>
        <fullName evidence="7">DUF6598 domain-containing protein</fullName>
    </recommendedName>
</protein>
<dbReference type="GO" id="GO:0005886">
    <property type="term" value="C:plasma membrane"/>
    <property type="evidence" value="ECO:0007669"/>
    <property type="project" value="TreeGrafter"/>
</dbReference>
<evidence type="ECO:0000256" key="4">
    <source>
        <dbReference type="ARBA" id="ARBA00023136"/>
    </source>
</evidence>
<dbReference type="AlphaFoldDB" id="A0A803LNH0"/>
<comment type="subcellular location">
    <subcellularLocation>
        <location evidence="1">Membrane</location>
        <topology evidence="1">Multi-pass membrane protein</topology>
    </subcellularLocation>
</comment>
<dbReference type="Pfam" id="PF02535">
    <property type="entry name" value="Zip"/>
    <property type="match status" value="1"/>
</dbReference>
<dbReference type="Proteomes" id="UP000596660">
    <property type="component" value="Unplaced"/>
</dbReference>
<dbReference type="InterPro" id="IPR003689">
    <property type="entry name" value="ZIP"/>
</dbReference>
<reference evidence="8" key="2">
    <citation type="submission" date="2021-03" db="UniProtKB">
        <authorList>
            <consortium name="EnsemblPlants"/>
        </authorList>
    </citation>
    <scope>IDENTIFICATION</scope>
</reference>
<feature type="signal peptide" evidence="6">
    <location>
        <begin position="1"/>
        <end position="27"/>
    </location>
</feature>
<keyword evidence="9" id="KW-1185">Reference proteome</keyword>